<dbReference type="SUPFAM" id="SSF57247">
    <property type="entry name" value="Bowman-Birk inhibitor, BBI"/>
    <property type="match status" value="2"/>
</dbReference>
<keyword evidence="3" id="KW-0722">Serine protease inhibitor</keyword>
<evidence type="ECO:0000256" key="4">
    <source>
        <dbReference type="ARBA" id="ARBA00023157"/>
    </source>
</evidence>
<dbReference type="PANTHER" id="PTHR33479">
    <property type="entry name" value="BOWMAN-BIRK TYPE BRAN TRYPSIN INHIBITOR"/>
    <property type="match status" value="1"/>
</dbReference>
<protein>
    <recommendedName>
        <fullName evidence="6">Bowman-Birk serine protease inhibitors family domain-containing protein</fullName>
    </recommendedName>
</protein>
<keyword evidence="8" id="KW-1185">Reference proteome</keyword>
<dbReference type="Gramene" id="OB0071G10120.1">
    <property type="protein sequence ID" value="OB0071G10120.1"/>
    <property type="gene ID" value="OB0071G10120"/>
</dbReference>
<keyword evidence="5" id="KW-0732">Signal</keyword>
<sequence length="219" mass="24038">MKMESTPAASVLLFLLLAGDGDTTIRLPGNDSETHVGAAARAGRRPWDCCDAIEINPAPPTNPPWYICHDVVEQCSPFCHDCQAVPSRPFPGELYLCNDWHQTSDPGPSCTGPAGRPWGDCCDSVELVPGAGFPRGRFVCNDWYSTDDPGPVCTERPWGAYCDRKSIPTCHCADEVQSCAAACRQCEMVESWSWHPLFVCHDRFTGLTGRRCTPDTRNS</sequence>
<evidence type="ECO:0000256" key="1">
    <source>
        <dbReference type="ARBA" id="ARBA00008506"/>
    </source>
</evidence>
<dbReference type="InterPro" id="IPR035995">
    <property type="entry name" value="Bowman-Birk_prot_inh"/>
</dbReference>
<dbReference type="Gene3D" id="2.10.69.10">
    <property type="entry name" value="Cysteine Protease (Bromelain) Inhibitor, subunit H"/>
    <property type="match status" value="2"/>
</dbReference>
<evidence type="ECO:0000313" key="7">
    <source>
        <dbReference type="EnsemblPlants" id="OB0071G10120.1"/>
    </source>
</evidence>
<evidence type="ECO:0000256" key="3">
    <source>
        <dbReference type="ARBA" id="ARBA00022900"/>
    </source>
</evidence>
<name>J3KUP8_ORYBR</name>
<feature type="chain" id="PRO_5003771704" description="Bowman-Birk serine protease inhibitors family domain-containing protein" evidence="5">
    <location>
        <begin position="22"/>
        <end position="219"/>
    </location>
</feature>
<reference evidence="7" key="1">
    <citation type="submission" date="2015-06" db="UniProtKB">
        <authorList>
            <consortium name="EnsemblPlants"/>
        </authorList>
    </citation>
    <scope>IDENTIFICATION</scope>
</reference>
<accession>J3KUP8</accession>
<dbReference type="AlphaFoldDB" id="J3KUP8"/>
<dbReference type="Proteomes" id="UP000006038">
    <property type="component" value="Unassembled WGS sequence"/>
</dbReference>
<dbReference type="GO" id="GO:0004867">
    <property type="term" value="F:serine-type endopeptidase inhibitor activity"/>
    <property type="evidence" value="ECO:0007669"/>
    <property type="project" value="UniProtKB-KW"/>
</dbReference>
<dbReference type="InterPro" id="IPR000877">
    <property type="entry name" value="Prot_inh_BBI"/>
</dbReference>
<keyword evidence="2" id="KW-0646">Protease inhibitor</keyword>
<dbReference type="PANTHER" id="PTHR33479:SF22">
    <property type="entry name" value="BOWMAN-BIRK TYPE BRAN TRYPSIN INHIBITOR"/>
    <property type="match status" value="1"/>
</dbReference>
<dbReference type="HOGENOM" id="CLU_059102_2_0_1"/>
<feature type="domain" description="Bowman-Birk serine protease inhibitors family" evidence="6">
    <location>
        <begin position="49"/>
        <end position="110"/>
    </location>
</feature>
<evidence type="ECO:0000313" key="8">
    <source>
        <dbReference type="Proteomes" id="UP000006038"/>
    </source>
</evidence>
<evidence type="ECO:0000256" key="2">
    <source>
        <dbReference type="ARBA" id="ARBA00022690"/>
    </source>
</evidence>
<dbReference type="SMART" id="SM00269">
    <property type="entry name" value="BowB"/>
    <property type="match status" value="2"/>
</dbReference>
<evidence type="ECO:0000259" key="6">
    <source>
        <dbReference type="SMART" id="SM00269"/>
    </source>
</evidence>
<feature type="signal peptide" evidence="5">
    <location>
        <begin position="1"/>
        <end position="21"/>
    </location>
</feature>
<feature type="domain" description="Bowman-Birk serine protease inhibitors family" evidence="6">
    <location>
        <begin position="159"/>
        <end position="212"/>
    </location>
</feature>
<evidence type="ECO:0000256" key="5">
    <source>
        <dbReference type="SAM" id="SignalP"/>
    </source>
</evidence>
<proteinExistence type="inferred from homology"/>
<keyword evidence="4" id="KW-1015">Disulfide bond</keyword>
<dbReference type="EnsemblPlants" id="OB0071G10120.1">
    <property type="protein sequence ID" value="OB0071G10120.1"/>
    <property type="gene ID" value="OB0071G10120"/>
</dbReference>
<dbReference type="GO" id="GO:0005576">
    <property type="term" value="C:extracellular region"/>
    <property type="evidence" value="ECO:0007669"/>
    <property type="project" value="InterPro"/>
</dbReference>
<comment type="similarity">
    <text evidence="1">Belongs to the Bowman-Birk serine protease inhibitor family.</text>
</comment>
<organism evidence="7">
    <name type="scientific">Oryza brachyantha</name>
    <name type="common">malo sina</name>
    <dbReference type="NCBI Taxonomy" id="4533"/>
    <lineage>
        <taxon>Eukaryota</taxon>
        <taxon>Viridiplantae</taxon>
        <taxon>Streptophyta</taxon>
        <taxon>Embryophyta</taxon>
        <taxon>Tracheophyta</taxon>
        <taxon>Spermatophyta</taxon>
        <taxon>Magnoliopsida</taxon>
        <taxon>Liliopsida</taxon>
        <taxon>Poales</taxon>
        <taxon>Poaceae</taxon>
        <taxon>BOP clade</taxon>
        <taxon>Oryzoideae</taxon>
        <taxon>Oryzeae</taxon>
        <taxon>Oryzinae</taxon>
        <taxon>Oryza</taxon>
    </lineage>
</organism>